<evidence type="ECO:0000256" key="3">
    <source>
        <dbReference type="ARBA" id="ARBA00022737"/>
    </source>
</evidence>
<dbReference type="Gene3D" id="3.30.420.610">
    <property type="entry name" value="LOTUS domain-like"/>
    <property type="match status" value="1"/>
</dbReference>
<feature type="compositionally biased region" description="Polar residues" evidence="5">
    <location>
        <begin position="541"/>
        <end position="554"/>
    </location>
</feature>
<keyword evidence="3" id="KW-0677">Repeat</keyword>
<feature type="compositionally biased region" description="Polar residues" evidence="5">
    <location>
        <begin position="180"/>
        <end position="195"/>
    </location>
</feature>
<keyword evidence="9" id="KW-1185">Reference proteome</keyword>
<dbReference type="InterPro" id="IPR002999">
    <property type="entry name" value="Tudor"/>
</dbReference>
<feature type="compositionally biased region" description="Polar residues" evidence="5">
    <location>
        <begin position="350"/>
        <end position="361"/>
    </location>
</feature>
<feature type="compositionally biased region" description="Low complexity" evidence="5">
    <location>
        <begin position="1191"/>
        <end position="1202"/>
    </location>
</feature>
<name>A0A182M524_9DIPT</name>
<evidence type="ECO:0000259" key="6">
    <source>
        <dbReference type="PROSITE" id="PS50304"/>
    </source>
</evidence>
<dbReference type="EMBL" id="AXCM01004550">
    <property type="status" value="NOT_ANNOTATED_CDS"/>
    <property type="molecule type" value="Genomic_DNA"/>
</dbReference>
<evidence type="ECO:0000256" key="1">
    <source>
        <dbReference type="ARBA" id="ARBA00004496"/>
    </source>
</evidence>
<feature type="compositionally biased region" description="Polar residues" evidence="5">
    <location>
        <begin position="210"/>
        <end position="233"/>
    </location>
</feature>
<dbReference type="EnsemblMetazoa" id="ACUA009653-RA">
    <property type="protein sequence ID" value="ACUA009653-PA"/>
    <property type="gene ID" value="ACUA009653"/>
</dbReference>
<keyword evidence="2" id="KW-0963">Cytoplasm</keyword>
<proteinExistence type="predicted"/>
<dbReference type="Pfam" id="PF12872">
    <property type="entry name" value="OST-HTH"/>
    <property type="match status" value="1"/>
</dbReference>
<comment type="subcellular location">
    <subcellularLocation>
        <location evidence="1">Cytoplasm</location>
    </subcellularLocation>
</comment>
<keyword evidence="4" id="KW-0221">Differentiation</keyword>
<dbReference type="CDD" id="cd20379">
    <property type="entry name" value="Tudor_dTUD-like"/>
    <property type="match status" value="2"/>
</dbReference>
<evidence type="ECO:0008006" key="10">
    <source>
        <dbReference type="Google" id="ProtNLM"/>
    </source>
</evidence>
<dbReference type="InterPro" id="IPR050621">
    <property type="entry name" value="Tudor_domain_containing"/>
</dbReference>
<dbReference type="PROSITE" id="PS50304">
    <property type="entry name" value="TUDOR"/>
    <property type="match status" value="1"/>
</dbReference>
<reference evidence="8" key="2">
    <citation type="submission" date="2020-05" db="UniProtKB">
        <authorList>
            <consortium name="EnsemblMetazoa"/>
        </authorList>
    </citation>
    <scope>IDENTIFICATION</scope>
    <source>
        <strain evidence="8">A-37</strain>
    </source>
</reference>
<feature type="region of interest" description="Disordered" evidence="5">
    <location>
        <begin position="516"/>
        <end position="554"/>
    </location>
</feature>
<evidence type="ECO:0000256" key="2">
    <source>
        <dbReference type="ARBA" id="ARBA00022490"/>
    </source>
</evidence>
<feature type="compositionally biased region" description="Polar residues" evidence="5">
    <location>
        <begin position="123"/>
        <end position="133"/>
    </location>
</feature>
<keyword evidence="4" id="KW-0744">Spermatogenesis</keyword>
<dbReference type="GO" id="GO:0030154">
    <property type="term" value="P:cell differentiation"/>
    <property type="evidence" value="ECO:0007669"/>
    <property type="project" value="UniProtKB-ARBA"/>
</dbReference>
<feature type="domain" description="HTH OST-type" evidence="7">
    <location>
        <begin position="16"/>
        <end position="88"/>
    </location>
</feature>
<dbReference type="EMBL" id="AXCM01004551">
    <property type="status" value="NOT_ANNOTATED_CDS"/>
    <property type="molecule type" value="Genomic_DNA"/>
</dbReference>
<feature type="region of interest" description="Disordered" evidence="5">
    <location>
        <begin position="1164"/>
        <end position="1202"/>
    </location>
</feature>
<dbReference type="VEuPathDB" id="VectorBase:ACUA009653"/>
<dbReference type="SUPFAM" id="SSF63748">
    <property type="entry name" value="Tudor/PWWP/MBT"/>
    <property type="match status" value="3"/>
</dbReference>
<feature type="domain" description="Tudor" evidence="6">
    <location>
        <begin position="814"/>
        <end position="872"/>
    </location>
</feature>
<feature type="region of interest" description="Disordered" evidence="5">
    <location>
        <begin position="102"/>
        <end position="133"/>
    </location>
</feature>
<dbReference type="PANTHER" id="PTHR22948:SF77">
    <property type="entry name" value="SERINE_THREONINE-PROTEIN KINASE 31-LIKE ISOFORM X1"/>
    <property type="match status" value="1"/>
</dbReference>
<evidence type="ECO:0000259" key="7">
    <source>
        <dbReference type="PROSITE" id="PS51644"/>
    </source>
</evidence>
<evidence type="ECO:0000256" key="4">
    <source>
        <dbReference type="ARBA" id="ARBA00022871"/>
    </source>
</evidence>
<dbReference type="Proteomes" id="UP000075883">
    <property type="component" value="Unassembled WGS sequence"/>
</dbReference>
<dbReference type="PANTHER" id="PTHR22948">
    <property type="entry name" value="TUDOR DOMAIN CONTAINING PROTEIN"/>
    <property type="match status" value="1"/>
</dbReference>
<dbReference type="InterPro" id="IPR035437">
    <property type="entry name" value="SNase_OB-fold_sf"/>
</dbReference>
<evidence type="ECO:0000313" key="8">
    <source>
        <dbReference type="EnsemblMetazoa" id="ACUA009653-PA"/>
    </source>
</evidence>
<dbReference type="Gene3D" id="2.40.50.90">
    <property type="match status" value="2"/>
</dbReference>
<dbReference type="CDD" id="cd09972">
    <property type="entry name" value="LOTUS_TDRD_OSKAR"/>
    <property type="match status" value="1"/>
</dbReference>
<evidence type="ECO:0000313" key="9">
    <source>
        <dbReference type="Proteomes" id="UP000075883"/>
    </source>
</evidence>
<feature type="region of interest" description="Disordered" evidence="5">
    <location>
        <begin position="254"/>
        <end position="364"/>
    </location>
</feature>
<feature type="compositionally biased region" description="Polar residues" evidence="5">
    <location>
        <begin position="1179"/>
        <end position="1190"/>
    </location>
</feature>
<dbReference type="SMART" id="SM00333">
    <property type="entry name" value="TUDOR"/>
    <property type="match status" value="3"/>
</dbReference>
<dbReference type="InterPro" id="IPR025605">
    <property type="entry name" value="OST-HTH/LOTUS_dom"/>
</dbReference>
<dbReference type="InterPro" id="IPR041966">
    <property type="entry name" value="LOTUS-like"/>
</dbReference>
<dbReference type="GO" id="GO:0005737">
    <property type="term" value="C:cytoplasm"/>
    <property type="evidence" value="ECO:0007669"/>
    <property type="project" value="UniProtKB-SubCell"/>
</dbReference>
<feature type="compositionally biased region" description="Low complexity" evidence="5">
    <location>
        <begin position="336"/>
        <end position="349"/>
    </location>
</feature>
<dbReference type="STRING" id="139723.A0A182M524"/>
<reference evidence="9" key="1">
    <citation type="submission" date="2013-09" db="EMBL/GenBank/DDBJ databases">
        <title>The Genome Sequence of Anopheles culicifacies species A.</title>
        <authorList>
            <consortium name="The Broad Institute Genomics Platform"/>
            <person name="Neafsey D.E."/>
            <person name="Besansky N."/>
            <person name="Howell P."/>
            <person name="Walton C."/>
            <person name="Young S.K."/>
            <person name="Zeng Q."/>
            <person name="Gargeya S."/>
            <person name="Fitzgerald M."/>
            <person name="Haas B."/>
            <person name="Abouelleil A."/>
            <person name="Allen A.W."/>
            <person name="Alvarado L."/>
            <person name="Arachchi H.M."/>
            <person name="Berlin A.M."/>
            <person name="Chapman S.B."/>
            <person name="Gainer-Dewar J."/>
            <person name="Goldberg J."/>
            <person name="Griggs A."/>
            <person name="Gujja S."/>
            <person name="Hansen M."/>
            <person name="Howarth C."/>
            <person name="Imamovic A."/>
            <person name="Ireland A."/>
            <person name="Larimer J."/>
            <person name="McCowan C."/>
            <person name="Murphy C."/>
            <person name="Pearson M."/>
            <person name="Poon T.W."/>
            <person name="Priest M."/>
            <person name="Roberts A."/>
            <person name="Saif S."/>
            <person name="Shea T."/>
            <person name="Sisk P."/>
            <person name="Sykes S."/>
            <person name="Wortman J."/>
            <person name="Nusbaum C."/>
            <person name="Birren B."/>
        </authorList>
    </citation>
    <scope>NUCLEOTIDE SEQUENCE [LARGE SCALE GENOMIC DNA]</scope>
    <source>
        <strain evidence="9">A-37</strain>
    </source>
</reference>
<accession>A0A182M524</accession>
<dbReference type="GO" id="GO:0007283">
    <property type="term" value="P:spermatogenesis"/>
    <property type="evidence" value="ECO:0007669"/>
    <property type="project" value="UniProtKB-KW"/>
</dbReference>
<sequence length="1453" mass="159619">MNTSKSGTQGTALSEEAQAAIAVVRALVASRKETSNVLSVLRDYRQLEGDSLPYRKFGFSTVEELLLASNEFVIKASAGESTRIYIKPNRDSAHIQEMVAAQKSTKSGGTGKKSHFVALRQPTGPSSAKGFSSQSTAYSRIYQQMPNAGRNNSTNYSPKRVTFGEKPMIASAKGDGKSQGFWSNGGSPQAKSQGGQMRPITKTKAESGAGRNSNSTSPEANNNSRSTKNYNLNGTAGQQQQLDAGDLRHKLNERNRTTKDSGTGGQQQLNAGDLRHKLNERNSTLSRSSVEMRQANKALSTVSSNAVGGVSGANTRQGVSVARKLPFSAEDKNAKKPQQQQKAPNARNASQQPNGGSNRTNAAMAGSGRKMLPLTAPTPWAAMQLMSIVAPTNTNVRSVVIGKSVNSRLNVAKAELPPDTPPTPVPAALTPAAAAAAATTTSVPSVPSYQRAQSLDERKSIPNPYMVGRSISIPQPPAMMPYIAPVPLAPKLPTLPGKKSLQDRLKINQEVADDDLEKVAKLQSPPTPTVESTEASPPLTNPQERTSKTALSSSGPVFYAMNQNGSYMPSVTTEGGTFSWDDPNATPVEILMRYSIHKGYARPEYGYYKLKSGRYQCLVMVNGSSYSTYPEDYVSQFEGQFAAALNAIEAIQRDESRLKYSKCLESDRDIAHHIHELLVNCPHGMFSKNIPKAFEETHRALLPDHWFAILDQYSNQLFVLEDSPTGDTIVFAREQPSGSDVASNTSEAREMAMNQLTLPWEEEYWNVYVTNPVSTVEVWARLVGKEYSDKMDSLITDIEMSMMNGQADAKKDVTAAVGEYYLVSISDCWFRVRVVEINYETNQCQCFFIDIGDSEQIALDQLYRCEPQYLELPAQAICFTLEGLEDFSENPSAKHILGQRINHRVLIGMILSKREEYERTERVDGIGSGTLKVVLYDTSSAEDEIVNPILLQQICKSMPVPELNRKSVNYVSITYVDDQGDVYCQMDGAMNYIQKLITNLTQSDALEDQHRGLYNSKATEQQLYLVQDETDSKWYRAVLDAEESGPFCRMLYVDIGCRRRANVQNIYRLDRLSLGLRSYPPQAIRMRMFELPGCGEPQILARLRAFLKPAVPAMAKVFSMASAILPLVKLYVHVSDREAGNNILVCVNEAIKIEKELEMGSERINLSPRTGFPDDDKSSFNGSGSDTTAISQSTGTSYSMSSTDGKDLANRFNALHVGGKGADTTKSSSGPLPTLAAGGGKAIAKLAKITLPAVGQVFNVKVTIANNPKFFFVQPYAYLPQLDTLMHELQDFCMTKAQPVRKEHVRQGEAYAAVNNLGHWYRALVVNINPFGPTPIHAYFCDFGQVQQLDAGALRVLPAEFRVLPQQAIKAKLYGVKPLHNDWTISDAMRFKELTADCNFASVVRSIQADELNPQEQLIELELIDVSTENDVFVHKILVDEGRAVYTAAAHTV</sequence>
<feature type="region of interest" description="Disordered" evidence="5">
    <location>
        <begin position="170"/>
        <end position="233"/>
    </location>
</feature>
<protein>
    <recommendedName>
        <fullName evidence="10">Tudor domain-containing protein 7</fullName>
    </recommendedName>
</protein>
<dbReference type="Gene3D" id="2.30.30.140">
    <property type="match status" value="3"/>
</dbReference>
<organism evidence="8 9">
    <name type="scientific">Anopheles culicifacies</name>
    <dbReference type="NCBI Taxonomy" id="139723"/>
    <lineage>
        <taxon>Eukaryota</taxon>
        <taxon>Metazoa</taxon>
        <taxon>Ecdysozoa</taxon>
        <taxon>Arthropoda</taxon>
        <taxon>Hexapoda</taxon>
        <taxon>Insecta</taxon>
        <taxon>Pterygota</taxon>
        <taxon>Neoptera</taxon>
        <taxon>Endopterygota</taxon>
        <taxon>Diptera</taxon>
        <taxon>Nematocera</taxon>
        <taxon>Culicoidea</taxon>
        <taxon>Culicidae</taxon>
        <taxon>Anophelinae</taxon>
        <taxon>Anopheles</taxon>
        <taxon>culicifacies species complex</taxon>
    </lineage>
</organism>
<dbReference type="Pfam" id="PF00567">
    <property type="entry name" value="TUDOR"/>
    <property type="match status" value="3"/>
</dbReference>
<feature type="compositionally biased region" description="Polar residues" evidence="5">
    <location>
        <begin position="281"/>
        <end position="318"/>
    </location>
</feature>
<evidence type="ECO:0000256" key="5">
    <source>
        <dbReference type="SAM" id="MobiDB-lite"/>
    </source>
</evidence>
<dbReference type="PROSITE" id="PS51644">
    <property type="entry name" value="HTH_OST"/>
    <property type="match status" value="1"/>
</dbReference>